<sequence length="623" mass="67410">MTTQLLPGKIEIQGEIANGQTGTIYYGYDFELRQEMAIKVYHTHINGRLIRGKAFIEKAKSLLRLEHPNLIKIFKVEEQDGTPIVCMEFFDAPSLQHVIQNEGPLSVEKMLLLAREIAEVLVHIHFQGIIHGTLHPGHVLVGPQGQIKVMDLGLSWILMDILKNCDAELLRPLPYLLPETAKSELLTLGSDLYCLGFMMYDMLTTRVPYSGLPKTSIMGKLAFDQADPAFDFPDHVPKAICELIRQMTRNQSPQRLQDATHVLTILNQQLAKFAPEVLRPPAAPAEPHPTPDIQTAKIETPSLPPQAPVSVDPPSQPSTVTRPKHSTDYQGIHRAKTRKKTGVTIGITLLLFIGGTMGYIYKEQLGIPFLASNQPRVHKQPLLNEPTPVVPPIDSLSTVPPDSPISSPLNTSTTEVPHVNISDTPKSDNSNRAIPTPPAPATVGEDHSLKPDASHHPETPLPSPPEHTNTQSLNPSPQHISEGTQVSDKPNSAPSQGHANMADPPSSKKPVTPVTPPPSTTNPPATGQRLVPTVTEKPASQSEQSPALSPKGPPSLQDSTAPSPNTESLDNIESKELQDILDSVQIPTLSSEGPSPVLPSPPNPPSLTPAPKLPALSSPVSPP</sequence>
<feature type="compositionally biased region" description="Polar residues" evidence="1">
    <location>
        <begin position="466"/>
        <end position="498"/>
    </location>
</feature>
<accession>A0AA96GDY0</accession>
<dbReference type="PANTHER" id="PTHR24361">
    <property type="entry name" value="MITOGEN-ACTIVATED KINASE KINASE KINASE"/>
    <property type="match status" value="1"/>
</dbReference>
<feature type="compositionally biased region" description="Polar residues" evidence="1">
    <location>
        <begin position="538"/>
        <end position="547"/>
    </location>
</feature>
<dbReference type="Gene3D" id="3.30.200.20">
    <property type="entry name" value="Phosphorylase Kinase, domain 1"/>
    <property type="match status" value="1"/>
</dbReference>
<dbReference type="Proteomes" id="UP001302719">
    <property type="component" value="Chromosome"/>
</dbReference>
<dbReference type="GO" id="GO:0005737">
    <property type="term" value="C:cytoplasm"/>
    <property type="evidence" value="ECO:0007669"/>
    <property type="project" value="TreeGrafter"/>
</dbReference>
<dbReference type="Gene3D" id="1.10.510.10">
    <property type="entry name" value="Transferase(Phosphotransferase) domain 1"/>
    <property type="match status" value="1"/>
</dbReference>
<dbReference type="GO" id="GO:0005524">
    <property type="term" value="F:ATP binding"/>
    <property type="evidence" value="ECO:0007669"/>
    <property type="project" value="InterPro"/>
</dbReference>
<feature type="domain" description="Protein kinase" evidence="3">
    <location>
        <begin position="10"/>
        <end position="270"/>
    </location>
</feature>
<proteinExistence type="predicted"/>
<dbReference type="RefSeq" id="WP_312646730.1">
    <property type="nucleotide sequence ID" value="NZ_CP116967.1"/>
</dbReference>
<dbReference type="GO" id="GO:0004674">
    <property type="term" value="F:protein serine/threonine kinase activity"/>
    <property type="evidence" value="ECO:0007669"/>
    <property type="project" value="TreeGrafter"/>
</dbReference>
<keyword evidence="5" id="KW-1185">Reference proteome</keyword>
<feature type="compositionally biased region" description="Polar residues" evidence="1">
    <location>
        <begin position="556"/>
        <end position="571"/>
    </location>
</feature>
<dbReference type="InterPro" id="IPR000719">
    <property type="entry name" value="Prot_kinase_dom"/>
</dbReference>
<keyword evidence="4" id="KW-0418">Kinase</keyword>
<dbReference type="Pfam" id="PF00069">
    <property type="entry name" value="Pkinase"/>
    <property type="match status" value="1"/>
</dbReference>
<feature type="compositionally biased region" description="Basic and acidic residues" evidence="1">
    <location>
        <begin position="444"/>
        <end position="458"/>
    </location>
</feature>
<feature type="region of interest" description="Disordered" evidence="1">
    <location>
        <begin position="381"/>
        <end position="623"/>
    </location>
</feature>
<gene>
    <name evidence="4" type="ORF">PP769_08895</name>
</gene>
<keyword evidence="2" id="KW-0472">Membrane</keyword>
<dbReference type="InterPro" id="IPR053235">
    <property type="entry name" value="Ser_Thr_kinase"/>
</dbReference>
<evidence type="ECO:0000259" key="3">
    <source>
        <dbReference type="PROSITE" id="PS50011"/>
    </source>
</evidence>
<keyword evidence="2" id="KW-1133">Transmembrane helix</keyword>
<feature type="region of interest" description="Disordered" evidence="1">
    <location>
        <begin position="280"/>
        <end position="335"/>
    </location>
</feature>
<feature type="compositionally biased region" description="Pro residues" evidence="1">
    <location>
        <begin position="596"/>
        <end position="612"/>
    </location>
</feature>
<dbReference type="PROSITE" id="PS50011">
    <property type="entry name" value="PROTEIN_KINASE_DOM"/>
    <property type="match status" value="1"/>
</dbReference>
<dbReference type="AlphaFoldDB" id="A0AA96GDY0"/>
<dbReference type="InterPro" id="IPR011009">
    <property type="entry name" value="Kinase-like_dom_sf"/>
</dbReference>
<protein>
    <submittedName>
        <fullName evidence="4">Protein kinase</fullName>
    </submittedName>
</protein>
<evidence type="ECO:0000313" key="4">
    <source>
        <dbReference type="EMBL" id="WNM59856.1"/>
    </source>
</evidence>
<reference evidence="4 5" key="1">
    <citation type="submission" date="2023-01" db="EMBL/GenBank/DDBJ databases">
        <title>Cultivation and genomic characterization of new, ubiquitous marine nitrite-oxidizing bacteria from the Nitrospirales.</title>
        <authorList>
            <person name="Mueller A.J."/>
            <person name="Daebeler A."/>
            <person name="Herbold C.W."/>
            <person name="Kirkegaard R.H."/>
            <person name="Daims H."/>
        </authorList>
    </citation>
    <scope>NUCLEOTIDE SEQUENCE [LARGE SCALE GENOMIC DNA]</scope>
    <source>
        <strain evidence="4 5">VA</strain>
    </source>
</reference>
<organism evidence="4 5">
    <name type="scientific">Candidatus Nitrospira allomarina</name>
    <dbReference type="NCBI Taxonomy" id="3020900"/>
    <lineage>
        <taxon>Bacteria</taxon>
        <taxon>Pseudomonadati</taxon>
        <taxon>Nitrospirota</taxon>
        <taxon>Nitrospiria</taxon>
        <taxon>Nitrospirales</taxon>
        <taxon>Nitrospiraceae</taxon>
        <taxon>Nitrospira</taxon>
    </lineage>
</organism>
<evidence type="ECO:0000256" key="2">
    <source>
        <dbReference type="SAM" id="Phobius"/>
    </source>
</evidence>
<keyword evidence="2" id="KW-0812">Transmembrane</keyword>
<evidence type="ECO:0000256" key="1">
    <source>
        <dbReference type="SAM" id="MobiDB-lite"/>
    </source>
</evidence>
<dbReference type="KEGG" id="nall:PP769_08895"/>
<feature type="compositionally biased region" description="Pro residues" evidence="1">
    <location>
        <begin position="281"/>
        <end position="290"/>
    </location>
</feature>
<feature type="compositionally biased region" description="Low complexity" evidence="1">
    <location>
        <begin position="613"/>
        <end position="623"/>
    </location>
</feature>
<dbReference type="SUPFAM" id="SSF56112">
    <property type="entry name" value="Protein kinase-like (PK-like)"/>
    <property type="match status" value="1"/>
</dbReference>
<keyword evidence="4" id="KW-0808">Transferase</keyword>
<feature type="compositionally biased region" description="Polar residues" evidence="1">
    <location>
        <begin position="395"/>
        <end position="433"/>
    </location>
</feature>
<evidence type="ECO:0000313" key="5">
    <source>
        <dbReference type="Proteomes" id="UP001302719"/>
    </source>
</evidence>
<dbReference type="CDD" id="cd14014">
    <property type="entry name" value="STKc_PknB_like"/>
    <property type="match status" value="1"/>
</dbReference>
<name>A0AA96GDY0_9BACT</name>
<feature type="transmembrane region" description="Helical" evidence="2">
    <location>
        <begin position="342"/>
        <end position="361"/>
    </location>
</feature>
<dbReference type="EMBL" id="CP116967">
    <property type="protein sequence ID" value="WNM59856.1"/>
    <property type="molecule type" value="Genomic_DNA"/>
</dbReference>